<dbReference type="Proteomes" id="UP000509782">
    <property type="component" value="Chromosome"/>
</dbReference>
<accession>A0A427WT30</accession>
<dbReference type="AlphaFoldDB" id="A0A427WT30"/>
<keyword evidence="4" id="KW-1185">Reference proteome</keyword>
<name>A0A427WT30_ACHDE</name>
<organism evidence="1 3">
    <name type="scientific">Achromobacter denitrificans</name>
    <name type="common">Alcaligenes denitrificans</name>
    <dbReference type="NCBI Taxonomy" id="32002"/>
    <lineage>
        <taxon>Bacteria</taxon>
        <taxon>Pseudomonadati</taxon>
        <taxon>Pseudomonadota</taxon>
        <taxon>Betaproteobacteria</taxon>
        <taxon>Burkholderiales</taxon>
        <taxon>Alcaligenaceae</taxon>
        <taxon>Achromobacter</taxon>
    </lineage>
</organism>
<dbReference type="EMBL" id="CP154792">
    <property type="protein sequence ID" value="XAN18992.1"/>
    <property type="molecule type" value="Genomic_DNA"/>
</dbReference>
<dbReference type="Proteomes" id="UP001446337">
    <property type="component" value="Chromosome"/>
</dbReference>
<dbReference type="EMBL" id="CP054569">
    <property type="protein sequence ID" value="QKQ46846.1"/>
    <property type="molecule type" value="Genomic_DNA"/>
</dbReference>
<evidence type="ECO:0000313" key="2">
    <source>
        <dbReference type="EMBL" id="XAN18992.1"/>
    </source>
</evidence>
<evidence type="ECO:0000313" key="1">
    <source>
        <dbReference type="EMBL" id="QKQ46846.1"/>
    </source>
</evidence>
<protein>
    <submittedName>
        <fullName evidence="1">Uncharacterized protein</fullName>
    </submittedName>
</protein>
<evidence type="ECO:0000313" key="4">
    <source>
        <dbReference type="Proteomes" id="UP001446337"/>
    </source>
</evidence>
<dbReference type="OrthoDB" id="8656390at2"/>
<proteinExistence type="predicted"/>
<reference evidence="1 3" key="1">
    <citation type="submission" date="2020-05" db="EMBL/GenBank/DDBJ databases">
        <title>FDA dAtabase for Regulatory Grade micrObial Sequences (FDA-ARGOS): Supporting development and validation of Infectious Disease Dx tests.</title>
        <authorList>
            <person name="Sproer C."/>
            <person name="Gronow S."/>
            <person name="Severitt S."/>
            <person name="Schroder I."/>
            <person name="Tallon L."/>
            <person name="Sadzewicz L."/>
            <person name="Zhao X."/>
            <person name="Vavikolanu K."/>
            <person name="Mehta A."/>
            <person name="Aluvathingal J."/>
            <person name="Nadendla S."/>
            <person name="Myers T."/>
            <person name="Yan Y."/>
            <person name="Sichtig H."/>
        </authorList>
    </citation>
    <scope>NUCLEOTIDE SEQUENCE [LARGE SCALE GENOMIC DNA]</scope>
    <source>
        <strain evidence="1 3">FDAARGOS_787</strain>
    </source>
</reference>
<dbReference type="RefSeq" id="WP_088447595.1">
    <property type="nucleotide sequence ID" value="NZ_BLWG01000679.1"/>
</dbReference>
<evidence type="ECO:0000313" key="3">
    <source>
        <dbReference type="Proteomes" id="UP000509782"/>
    </source>
</evidence>
<sequence>MHKLLADWCEMLSVLLRDVADMQATAEARDRALRLAHRHSCQAPICFRMSDTTIGLLAETLNCAVRASCARHDSAAWMRALDQAYAQFLQYLARDEEHWSTCGPEGNAIGCPPPRVHPGGRA</sequence>
<gene>
    <name evidence="2" type="ORF">AAIK43_13355</name>
    <name evidence="1" type="ORF">FOC81_09140</name>
</gene>
<reference evidence="2 4" key="2">
    <citation type="submission" date="2024-05" db="EMBL/GenBank/DDBJ databases">
        <title>Achromobacter denitrificans. BP1, complete genome.</title>
        <authorList>
            <person name="Zhang B."/>
        </authorList>
    </citation>
    <scope>NUCLEOTIDE SEQUENCE [LARGE SCALE GENOMIC DNA]</scope>
    <source>
        <strain evidence="2 4">BP1</strain>
    </source>
</reference>